<evidence type="ECO:0000256" key="12">
    <source>
        <dbReference type="RuleBase" id="RU365019"/>
    </source>
</evidence>
<dbReference type="EMBL" id="LMTZ01000083">
    <property type="protein sequence ID" value="KST68042.1"/>
    <property type="molecule type" value="Genomic_DNA"/>
</dbReference>
<dbReference type="PIRSF" id="PIRSF001359">
    <property type="entry name" value="F_bP_aldolase_II"/>
    <property type="match status" value="1"/>
</dbReference>
<dbReference type="PANTHER" id="PTHR30304">
    <property type="entry name" value="D-TAGATOSE-1,6-BISPHOSPHATE ALDOLASE"/>
    <property type="match status" value="1"/>
</dbReference>
<evidence type="ECO:0000256" key="9">
    <source>
        <dbReference type="PIRSR" id="PIRSR001359-1"/>
    </source>
</evidence>
<feature type="active site" description="Proton donor" evidence="9">
    <location>
        <position position="83"/>
    </location>
</feature>
<feature type="binding site" evidence="10">
    <location>
        <begin position="233"/>
        <end position="235"/>
    </location>
    <ligand>
        <name>dihydroxyacetone phosphate</name>
        <dbReference type="ChEBI" id="CHEBI:57642"/>
    </ligand>
</feature>
<comment type="cofactor">
    <cofactor evidence="11">
        <name>Zn(2+)</name>
        <dbReference type="ChEBI" id="CHEBI:29105"/>
    </cofactor>
    <text evidence="11">Binds 2 Zn(2+) ions per subunit. One is catalytic and the other provides a structural contribution.</text>
</comment>
<feature type="binding site" evidence="10">
    <location>
        <begin position="275"/>
        <end position="278"/>
    </location>
    <ligand>
        <name>dihydroxyacetone phosphate</name>
        <dbReference type="ChEBI" id="CHEBI:57642"/>
    </ligand>
</feature>
<dbReference type="GO" id="GO:0006096">
    <property type="term" value="P:glycolytic process"/>
    <property type="evidence" value="ECO:0007669"/>
    <property type="project" value="UniProtKB-UniPathway"/>
</dbReference>
<evidence type="ECO:0000256" key="3">
    <source>
        <dbReference type="ARBA" id="ARBA00004714"/>
    </source>
</evidence>
<dbReference type="GO" id="GO:0008270">
    <property type="term" value="F:zinc ion binding"/>
    <property type="evidence" value="ECO:0007669"/>
    <property type="project" value="InterPro"/>
</dbReference>
<dbReference type="Gene3D" id="3.20.20.70">
    <property type="entry name" value="Aldolase class I"/>
    <property type="match status" value="1"/>
</dbReference>
<comment type="caution">
    <text evidence="14">The sequence shown here is derived from an EMBL/GenBank/DDBJ whole genome shotgun (WGS) entry which is preliminary data.</text>
</comment>
<evidence type="ECO:0000256" key="11">
    <source>
        <dbReference type="PIRSR" id="PIRSR001359-3"/>
    </source>
</evidence>
<feature type="binding site" evidence="11">
    <location>
        <position position="232"/>
    </location>
    <ligand>
        <name>Zn(2+)</name>
        <dbReference type="ChEBI" id="CHEBI:29105"/>
        <label>1</label>
        <note>catalytic</note>
    </ligand>
</feature>
<feature type="binding site" evidence="11">
    <location>
        <position position="198"/>
    </location>
    <ligand>
        <name>Zn(2+)</name>
        <dbReference type="ChEBI" id="CHEBI:29105"/>
        <label>1</label>
        <note>catalytic</note>
    </ligand>
</feature>
<dbReference type="InterPro" id="IPR013785">
    <property type="entry name" value="Aldolase_TIM"/>
</dbReference>
<dbReference type="AlphaFoldDB" id="A0A0V7ZUJ4"/>
<dbReference type="Proteomes" id="UP000053372">
    <property type="component" value="Unassembled WGS sequence"/>
</dbReference>
<feature type="binding site" evidence="11">
    <location>
        <position position="105"/>
    </location>
    <ligand>
        <name>Zn(2+)</name>
        <dbReference type="ChEBI" id="CHEBI:29105"/>
        <label>2</label>
    </ligand>
</feature>
<feature type="binding site" evidence="11">
    <location>
        <position position="142"/>
    </location>
    <ligand>
        <name>Zn(2+)</name>
        <dbReference type="ChEBI" id="CHEBI:29105"/>
        <label>2</label>
    </ligand>
</feature>
<dbReference type="InterPro" id="IPR000771">
    <property type="entry name" value="FBA_II"/>
</dbReference>
<protein>
    <recommendedName>
        <fullName evidence="12">Fructose-1,6-bisphosphate aldolase</fullName>
        <shortName evidence="12">FBP aldolase</shortName>
        <ecNumber evidence="12">4.1.2.13</ecNumber>
    </recommendedName>
</protein>
<sequence length="359" mass="39056">MALVPMRLLLDHAAENGYGIPAYNVNNMEQIQAIMQAANEADSPVILQASRGARKYAGENFLRHLILAAIETYPHLPVAMHQDHGNSPATCYSAIRNGFTSVMMDGSLEADAKTPASFEYNVAVTAEVVKVAHSVGVSVEGELGCLGSLETMQGDKEDGHGAEGVLTREQLLTDPDEAVSFVEQTQVDALAVAIGTSHGAYKFTRKPTGEILAISRIEEIHRRLPNTHLVMHGSSSVPQEWLDMINQYGGKIPETYGVPVEEIQKGIKSGVRKVNIDTDNRLAITAAFREAAAKDPSNFDPRHFLKPSIKYMKQVCLDRYQAFGTAGNASKIKQISLNDFAEKYSSGELDAITKKTAKV</sequence>
<evidence type="ECO:0000256" key="5">
    <source>
        <dbReference type="ARBA" id="ARBA00022723"/>
    </source>
</evidence>
<dbReference type="NCBIfam" id="TIGR00167">
    <property type="entry name" value="cbbA"/>
    <property type="match status" value="1"/>
</dbReference>
<evidence type="ECO:0000256" key="6">
    <source>
        <dbReference type="ARBA" id="ARBA00022833"/>
    </source>
</evidence>
<evidence type="ECO:0000256" key="7">
    <source>
        <dbReference type="ARBA" id="ARBA00023152"/>
    </source>
</evidence>
<dbReference type="EMBL" id="LMTZ01000066">
    <property type="protein sequence ID" value="KST68333.1"/>
    <property type="molecule type" value="Genomic_DNA"/>
</dbReference>
<dbReference type="PANTHER" id="PTHR30304:SF0">
    <property type="entry name" value="D-TAGATOSE-1,6-BISPHOSPHATE ALDOLASE SUBUNIT GATY-RELATED"/>
    <property type="match status" value="1"/>
</dbReference>
<dbReference type="FunFam" id="3.20.20.70:FF:000111">
    <property type="entry name" value="Fructose-1,6-bisphosphate aldolase"/>
    <property type="match status" value="1"/>
</dbReference>
<dbReference type="NCBIfam" id="TIGR01521">
    <property type="entry name" value="FruBisAldo_II_B"/>
    <property type="match status" value="1"/>
</dbReference>
<keyword evidence="7 12" id="KW-0324">Glycolysis</keyword>
<evidence type="ECO:0000256" key="10">
    <source>
        <dbReference type="PIRSR" id="PIRSR001359-2"/>
    </source>
</evidence>
<keyword evidence="8 12" id="KW-0456">Lyase</keyword>
<name>A0A0V7ZUJ4_9CYAN</name>
<dbReference type="EC" id="4.1.2.13" evidence="12"/>
<evidence type="ECO:0000256" key="8">
    <source>
        <dbReference type="ARBA" id="ARBA00023239"/>
    </source>
</evidence>
<dbReference type="PROSITE" id="PS00602">
    <property type="entry name" value="ALDOLASE_CLASS_II_1"/>
    <property type="match status" value="1"/>
</dbReference>
<feature type="binding site" evidence="10">
    <location>
        <position position="199"/>
    </location>
    <ligand>
        <name>dihydroxyacetone phosphate</name>
        <dbReference type="ChEBI" id="CHEBI:57642"/>
    </ligand>
</feature>
<reference evidence="14 15" key="1">
    <citation type="journal article" date="2015" name="Genome Announc.">
        <title>Draft Genome of the Euendolithic (true boring) Cyanobacterium Mastigocoleus testarum strain BC008.</title>
        <authorList>
            <person name="Guida B.S."/>
            <person name="Garcia-Pichel F."/>
        </authorList>
    </citation>
    <scope>NUCLEOTIDE SEQUENCE [LARGE SCALE GENOMIC DNA]</scope>
    <source>
        <strain evidence="14 15">BC008</strain>
    </source>
</reference>
<comment type="similarity">
    <text evidence="4 12">Belongs to the class II fructose-bisphosphate aldolase family.</text>
</comment>
<keyword evidence="5 11" id="KW-0479">Metal-binding</keyword>
<comment type="pathway">
    <text evidence="3 12">Carbohydrate degradation; glycolysis; D-glyceraldehyde 3-phosphate and glycerone phosphate from D-glucose: step 4/4.</text>
</comment>
<comment type="catalytic activity">
    <reaction evidence="1 12">
        <text>beta-D-fructose 1,6-bisphosphate = D-glyceraldehyde 3-phosphate + dihydroxyacetone phosphate</text>
        <dbReference type="Rhea" id="RHEA:14729"/>
        <dbReference type="ChEBI" id="CHEBI:32966"/>
        <dbReference type="ChEBI" id="CHEBI:57642"/>
        <dbReference type="ChEBI" id="CHEBI:59776"/>
        <dbReference type="EC" id="4.1.2.13"/>
    </reaction>
</comment>
<dbReference type="InterPro" id="IPR050246">
    <property type="entry name" value="Class_II_FBP_aldolase"/>
</dbReference>
<dbReference type="GO" id="GO:0004332">
    <property type="term" value="F:fructose-bisphosphate aldolase activity"/>
    <property type="evidence" value="ECO:0007669"/>
    <property type="project" value="UniProtKB-EC"/>
</dbReference>
<dbReference type="PROSITE" id="PS00806">
    <property type="entry name" value="ALDOLASE_CLASS_II_2"/>
    <property type="match status" value="1"/>
</dbReference>
<evidence type="ECO:0000256" key="1">
    <source>
        <dbReference type="ARBA" id="ARBA00000441"/>
    </source>
</evidence>
<keyword evidence="15" id="KW-1185">Reference proteome</keyword>
<dbReference type="CDD" id="cd00947">
    <property type="entry name" value="TBP_aldolase_IIB"/>
    <property type="match status" value="1"/>
</dbReference>
<organism evidence="14 15">
    <name type="scientific">Mastigocoleus testarum BC008</name>
    <dbReference type="NCBI Taxonomy" id="371196"/>
    <lineage>
        <taxon>Bacteria</taxon>
        <taxon>Bacillati</taxon>
        <taxon>Cyanobacteriota</taxon>
        <taxon>Cyanophyceae</taxon>
        <taxon>Nostocales</taxon>
        <taxon>Hapalosiphonaceae</taxon>
        <taxon>Mastigocoleus</taxon>
    </lineage>
</organism>
<proteinExistence type="inferred from homology"/>
<accession>A0A0V7ZUJ4</accession>
<keyword evidence="6 11" id="KW-0862">Zinc</keyword>
<evidence type="ECO:0000256" key="2">
    <source>
        <dbReference type="ARBA" id="ARBA00002181"/>
    </source>
</evidence>
<evidence type="ECO:0000313" key="13">
    <source>
        <dbReference type="EMBL" id="KST68042.1"/>
    </source>
</evidence>
<comment type="function">
    <text evidence="2 12">Catalyzes the aldol condensation of dihydroxyacetone phosphate (DHAP or glycerone-phosphate) with glyceraldehyde 3-phosphate (G3P) to form fructose 1,6-bisphosphate (FBP) in gluconeogenesis and the reverse reaction in glycolysis.</text>
</comment>
<evidence type="ECO:0000313" key="14">
    <source>
        <dbReference type="EMBL" id="KST68333.1"/>
    </source>
</evidence>
<evidence type="ECO:0000313" key="15">
    <source>
        <dbReference type="Proteomes" id="UP000053372"/>
    </source>
</evidence>
<dbReference type="SUPFAM" id="SSF51569">
    <property type="entry name" value="Aldolase"/>
    <property type="match status" value="1"/>
</dbReference>
<feature type="binding site" evidence="11">
    <location>
        <position position="84"/>
    </location>
    <ligand>
        <name>Zn(2+)</name>
        <dbReference type="ChEBI" id="CHEBI:29105"/>
        <label>1</label>
        <note>catalytic</note>
    </ligand>
</feature>
<dbReference type="UniPathway" id="UPA00109">
    <property type="reaction ID" value="UER00183"/>
</dbReference>
<gene>
    <name evidence="13" type="ORF">BC008_32180</name>
    <name evidence="14" type="ORF">BC008_32945</name>
</gene>
<evidence type="ECO:0000256" key="4">
    <source>
        <dbReference type="ARBA" id="ARBA00005812"/>
    </source>
</evidence>
<comment type="cofactor">
    <cofactor evidence="12">
        <name>Zn(2+)</name>
        <dbReference type="ChEBI" id="CHEBI:29105"/>
    </cofactor>
    <text evidence="12">One is catalytic and the other provides a structural contribution.</text>
</comment>
<dbReference type="OrthoDB" id="9803995at2"/>
<dbReference type="Pfam" id="PF01116">
    <property type="entry name" value="F_bP_aldolase"/>
    <property type="match status" value="1"/>
</dbReference>
<dbReference type="RefSeq" id="WP_027846658.1">
    <property type="nucleotide sequence ID" value="NZ_LMTZ01000066.1"/>
</dbReference>
<dbReference type="InterPro" id="IPR006412">
    <property type="entry name" value="Fruct_bisP_Calv"/>
</dbReference>